<organism evidence="2 3">
    <name type="scientific">Burkholderia lata (strain ATCC 17760 / DSM 23089 / LMG 22485 / NCIMB 9086 / R18194 / 383)</name>
    <dbReference type="NCBI Taxonomy" id="482957"/>
    <lineage>
        <taxon>Bacteria</taxon>
        <taxon>Pseudomonadati</taxon>
        <taxon>Pseudomonadota</taxon>
        <taxon>Betaproteobacteria</taxon>
        <taxon>Burkholderiales</taxon>
        <taxon>Burkholderiaceae</taxon>
        <taxon>Burkholderia</taxon>
        <taxon>Burkholderia cepacia complex</taxon>
    </lineage>
</organism>
<feature type="region of interest" description="Disordered" evidence="1">
    <location>
        <begin position="51"/>
        <end position="71"/>
    </location>
</feature>
<proteinExistence type="predicted"/>
<dbReference type="SUPFAM" id="SSF53850">
    <property type="entry name" value="Periplasmic binding protein-like II"/>
    <property type="match status" value="1"/>
</dbReference>
<evidence type="ECO:0000256" key="1">
    <source>
        <dbReference type="SAM" id="MobiDB-lite"/>
    </source>
</evidence>
<dbReference type="Gene3D" id="3.40.190.10">
    <property type="entry name" value="Periplasmic binding protein-like II"/>
    <property type="match status" value="1"/>
</dbReference>
<reference evidence="2 3" key="1">
    <citation type="submission" date="2019-09" db="EMBL/GenBank/DDBJ databases">
        <authorList>
            <person name="Depoorter E."/>
        </authorList>
    </citation>
    <scope>NUCLEOTIDE SEQUENCE [LARGE SCALE GENOMIC DNA]</scope>
    <source>
        <strain evidence="2">R-15945</strain>
    </source>
</reference>
<dbReference type="Pfam" id="PF13531">
    <property type="entry name" value="SBP_bac_11"/>
    <property type="match status" value="1"/>
</dbReference>
<evidence type="ECO:0000313" key="3">
    <source>
        <dbReference type="Proteomes" id="UP000494174"/>
    </source>
</evidence>
<name>A0A6P2S7N8_BURL3</name>
<dbReference type="AlphaFoldDB" id="A0A6P2S7N8"/>
<accession>A0A6P2S7N8</accession>
<evidence type="ECO:0000313" key="2">
    <source>
        <dbReference type="EMBL" id="VWC40032.1"/>
    </source>
</evidence>
<dbReference type="EMBL" id="CABVPU010000042">
    <property type="protein sequence ID" value="VWC40032.1"/>
    <property type="molecule type" value="Genomic_DNA"/>
</dbReference>
<sequence>MPGVTYAGTVPESVQSVTRFVGGIPVSAAHPEEANKLLDYLASPQAQSTVRATELDSVTMSPAQSTRHAAS</sequence>
<protein>
    <submittedName>
        <fullName evidence="2">Molybdenum ABC transporter substrate-binding protein</fullName>
    </submittedName>
</protein>
<gene>
    <name evidence="2" type="ORF">BLA15945_06994</name>
</gene>
<dbReference type="Proteomes" id="UP000494174">
    <property type="component" value="Unassembled WGS sequence"/>
</dbReference>